<keyword evidence="4" id="KW-1185">Reference proteome</keyword>
<evidence type="ECO:0000313" key="3">
    <source>
        <dbReference type="EMBL" id="ABV95558.1"/>
    </source>
</evidence>
<dbReference type="PANTHER" id="PTHR30319:SF1">
    <property type="entry name" value="TRANSCRIPTIONAL REPRESSOR PAAX"/>
    <property type="match status" value="1"/>
</dbReference>
<dbReference type="InterPro" id="IPR036390">
    <property type="entry name" value="WH_DNA-bd_sf"/>
</dbReference>
<dbReference type="SUPFAM" id="SSF46785">
    <property type="entry name" value="Winged helix' DNA-binding domain"/>
    <property type="match status" value="1"/>
</dbReference>
<dbReference type="Proteomes" id="UP000006833">
    <property type="component" value="Plasmid pDSHI02"/>
</dbReference>
<dbReference type="InterPro" id="IPR013225">
    <property type="entry name" value="PaaX_C"/>
</dbReference>
<evidence type="ECO:0000259" key="2">
    <source>
        <dbReference type="Pfam" id="PF08223"/>
    </source>
</evidence>
<dbReference type="AlphaFoldDB" id="A8LTJ1"/>
<keyword evidence="3" id="KW-0614">Plasmid</keyword>
<dbReference type="RefSeq" id="WP_012187221.1">
    <property type="nucleotide sequence ID" value="NC_009956.1"/>
</dbReference>
<evidence type="ECO:0000259" key="1">
    <source>
        <dbReference type="Pfam" id="PF07848"/>
    </source>
</evidence>
<dbReference type="EMBL" id="CP000832">
    <property type="protein sequence ID" value="ABV95558.1"/>
    <property type="molecule type" value="Genomic_DNA"/>
</dbReference>
<protein>
    <submittedName>
        <fullName evidence="3">Transcriptional regulator PaaX</fullName>
    </submittedName>
</protein>
<dbReference type="PIRSF" id="PIRSF020623">
    <property type="entry name" value="PaaX"/>
    <property type="match status" value="1"/>
</dbReference>
<dbReference type="InterPro" id="IPR012906">
    <property type="entry name" value="PaaX-like_N"/>
</dbReference>
<accession>A8LTJ1</accession>
<dbReference type="Pfam" id="PF07848">
    <property type="entry name" value="PaaX"/>
    <property type="match status" value="1"/>
</dbReference>
<feature type="domain" description="Transcriptional repressor PaaX-like N-terminal" evidence="1">
    <location>
        <begin position="23"/>
        <end position="89"/>
    </location>
</feature>
<dbReference type="HOGENOM" id="CLU_1048786_0_0_5"/>
<organism evidence="3 4">
    <name type="scientific">Dinoroseobacter shibae (strain DSM 16493 / NCIMB 14021 / DFL 12)</name>
    <dbReference type="NCBI Taxonomy" id="398580"/>
    <lineage>
        <taxon>Bacteria</taxon>
        <taxon>Pseudomonadati</taxon>
        <taxon>Pseudomonadota</taxon>
        <taxon>Alphaproteobacteria</taxon>
        <taxon>Rhodobacterales</taxon>
        <taxon>Roseobacteraceae</taxon>
        <taxon>Dinoroseobacter</taxon>
    </lineage>
</organism>
<gene>
    <name evidence="3" type="primary">paaX</name>
    <name evidence="3" type="ordered locus">Dshi_3828</name>
</gene>
<geneLocation type="plasmid" evidence="3 4">
    <name>pDSHI02</name>
</geneLocation>
<dbReference type="PANTHER" id="PTHR30319">
    <property type="entry name" value="PHENYLACETIC ACID REGULATOR-RELATED TRANSCRIPTIONAL REPRESSOR"/>
    <property type="match status" value="1"/>
</dbReference>
<dbReference type="KEGG" id="dsh:Dshi_3828"/>
<reference evidence="4" key="1">
    <citation type="journal article" date="2010" name="ISME J.">
        <title>The complete genome sequence of the algal symbiont Dinoroseobacter shibae: a hitchhiker's guide to life in the sea.</title>
        <authorList>
            <person name="Wagner-Dobler I."/>
            <person name="Ballhausen B."/>
            <person name="Berger M."/>
            <person name="Brinkhoff T."/>
            <person name="Buchholz I."/>
            <person name="Bunk B."/>
            <person name="Cypionka H."/>
            <person name="Daniel R."/>
            <person name="Drepper T."/>
            <person name="Gerdts G."/>
            <person name="Hahnke S."/>
            <person name="Han C."/>
            <person name="Jahn D."/>
            <person name="Kalhoefer D."/>
            <person name="Kiss H."/>
            <person name="Klenk H.P."/>
            <person name="Kyrpides N."/>
            <person name="Liebl W."/>
            <person name="Liesegang H."/>
            <person name="Meincke L."/>
            <person name="Pati A."/>
            <person name="Petersen J."/>
            <person name="Piekarski T."/>
            <person name="Pommerenke C."/>
            <person name="Pradella S."/>
            <person name="Pukall R."/>
            <person name="Rabus R."/>
            <person name="Stackebrandt E."/>
            <person name="Thole S."/>
            <person name="Thompson L."/>
            <person name="Tielen P."/>
            <person name="Tomasch J."/>
            <person name="von Jan M."/>
            <person name="Wanphrut N."/>
            <person name="Wichels A."/>
            <person name="Zech H."/>
            <person name="Simon M."/>
        </authorList>
    </citation>
    <scope>NUCLEOTIDE SEQUENCE [LARGE SCALE GENOMIC DNA]</scope>
    <source>
        <strain evidence="4">DSM 16493 / NCIMB 14021 / DFL 12</strain>
        <plasmid evidence="4">Plasmid pDSHI02</plasmid>
    </source>
</reference>
<feature type="domain" description="Transcriptional repressor PaaX-like C-terminal" evidence="2">
    <location>
        <begin position="188"/>
        <end position="241"/>
    </location>
</feature>
<dbReference type="InterPro" id="IPR011965">
    <property type="entry name" value="PaaX_trns_reg"/>
</dbReference>
<dbReference type="OrthoDB" id="2270427at2"/>
<dbReference type="Gene3D" id="1.20.58.1460">
    <property type="match status" value="1"/>
</dbReference>
<dbReference type="Pfam" id="PF08223">
    <property type="entry name" value="PaaX_C"/>
    <property type="match status" value="1"/>
</dbReference>
<dbReference type="Gene3D" id="1.10.10.10">
    <property type="entry name" value="Winged helix-like DNA-binding domain superfamily/Winged helix DNA-binding domain"/>
    <property type="match status" value="1"/>
</dbReference>
<sequence length="264" mass="28278">MQSPPFPAIVQHLTGDRTPRVWSFLISVFGDLAQAPDARISAALLRQISAQIGIRPEAMRVALHRLRKDGWIDSARAGRTSAYFLTDRGRAQSAAASPRIYGTGPGAETAWLAAFNPGQPGAHQDEAGVWLSATLLVSATRPATADAFVTPLGPGTALPDWMTARICDATTVQMAADFARALAGLRPLLDSAPGLTTLETTALRVLLVHGWRRIVLRTPILPDHLFPATWQGPVCRDGVADLLARYPKRPLAELEAARTALPCG</sequence>
<proteinExistence type="predicted"/>
<name>A8LTJ1_DINSH</name>
<dbReference type="Gene3D" id="3.30.70.2670">
    <property type="match status" value="1"/>
</dbReference>
<dbReference type="InterPro" id="IPR036388">
    <property type="entry name" value="WH-like_DNA-bd_sf"/>
</dbReference>
<evidence type="ECO:0000313" key="4">
    <source>
        <dbReference type="Proteomes" id="UP000006833"/>
    </source>
</evidence>
<dbReference type="GO" id="GO:0006351">
    <property type="term" value="P:DNA-templated transcription"/>
    <property type="evidence" value="ECO:0007669"/>
    <property type="project" value="InterPro"/>
</dbReference>